<protein>
    <submittedName>
        <fullName evidence="1">Transcriptional regulator</fullName>
    </submittedName>
</protein>
<dbReference type="EMBL" id="BROD01000001">
    <property type="protein sequence ID" value="GKX68182.1"/>
    <property type="molecule type" value="Genomic_DNA"/>
</dbReference>
<name>A0ACB5RGI8_9CLOT</name>
<accession>A0ACB5RGI8</accession>
<evidence type="ECO:0000313" key="1">
    <source>
        <dbReference type="EMBL" id="GKX68182.1"/>
    </source>
</evidence>
<gene>
    <name evidence="1" type="ORF">rsdtw13_34400</name>
</gene>
<dbReference type="Proteomes" id="UP001058074">
    <property type="component" value="Unassembled WGS sequence"/>
</dbReference>
<reference evidence="1" key="1">
    <citation type="journal article" date="2025" name="Int. J. Syst. Evol. Microbiol.">
        <title>Inconstantimicrobium mannanitabidum sp. nov., a novel member of the family Clostridiaceae isolated from anoxic soil under the treatment of reductive soil disinfestation.</title>
        <authorList>
            <person name="Ueki A."/>
            <person name="Tonouchi A."/>
            <person name="Honma S."/>
            <person name="Kaku N."/>
            <person name="Ueki K."/>
        </authorList>
    </citation>
    <scope>NUCLEOTIDE SEQUENCE</scope>
    <source>
        <strain evidence="1">TW13</strain>
    </source>
</reference>
<comment type="caution">
    <text evidence="1">The sequence shown here is derived from an EMBL/GenBank/DDBJ whole genome shotgun (WGS) entry which is preliminary data.</text>
</comment>
<sequence>MDEILKELSDRELGILNIIQKKGSITKKDLQIAADVKLTTLNRAMKILADNNLIVEVGTCESTGGRKAVEYSAAEKGIYVIGIDISRTYVKLILSNLRMDILKNEQFSLDHTFSPEKTVNEICILIKKFLLELSIDKTEVLGIGIGTVGPMDRGNGIILNPKGFFHSGWANVPLKEMIESELSIPCFIDNGANTAILAEYSIGKGRGLKNVVYIHCGVGIRSAVITDGSIIRAINDSEDAFAHMVVDIDGDDCGCGNQGCIESYVSLKAIAKRSKLKREQFISSNEKENNYNESLNSEQLDNEITKEIINKSAEVLGVGIGNLARILNPQLIILSGPLIMNYDLFYPRAVEVFHKNNCMNNQVEFSKGGELKESVIAIGSCLMVINHYLKN</sequence>
<evidence type="ECO:0000313" key="2">
    <source>
        <dbReference type="Proteomes" id="UP001058074"/>
    </source>
</evidence>
<organism evidence="1 2">
    <name type="scientific">Inconstantimicrobium mannanitabidum</name>
    <dbReference type="NCBI Taxonomy" id="1604901"/>
    <lineage>
        <taxon>Bacteria</taxon>
        <taxon>Bacillati</taxon>
        <taxon>Bacillota</taxon>
        <taxon>Clostridia</taxon>
        <taxon>Eubacteriales</taxon>
        <taxon>Clostridiaceae</taxon>
        <taxon>Inconstantimicrobium</taxon>
    </lineage>
</organism>
<keyword evidence="2" id="KW-1185">Reference proteome</keyword>
<proteinExistence type="predicted"/>